<evidence type="ECO:0000313" key="9">
    <source>
        <dbReference type="Proteomes" id="UP000190962"/>
    </source>
</evidence>
<dbReference type="AlphaFoldDB" id="A0A0B0HAW9"/>
<proteinExistence type="inferred from homology"/>
<evidence type="ECO:0000259" key="5">
    <source>
        <dbReference type="Pfam" id="PF25973"/>
    </source>
</evidence>
<dbReference type="InterPro" id="IPR058627">
    <property type="entry name" value="MdtA-like_C"/>
</dbReference>
<dbReference type="EMBL" id="JRAA01000002">
    <property type="protein sequence ID" value="KHF25009.1"/>
    <property type="molecule type" value="Genomic_DNA"/>
</dbReference>
<dbReference type="GeneID" id="86992495"/>
<comment type="similarity">
    <text evidence="1">Belongs to the membrane fusion protein (MFP) (TC 8.A.1) family.</text>
</comment>
<dbReference type="Gene3D" id="2.40.420.20">
    <property type="match status" value="1"/>
</dbReference>
<dbReference type="Pfam" id="PF25973">
    <property type="entry name" value="BSH_CzcB"/>
    <property type="match status" value="1"/>
</dbReference>
<name>A0A0B0HAW9_SOVGS</name>
<organism evidence="6 8">
    <name type="scientific">Solemya velum gill symbiont</name>
    <dbReference type="NCBI Taxonomy" id="2340"/>
    <lineage>
        <taxon>Bacteria</taxon>
        <taxon>Pseudomonadati</taxon>
        <taxon>Pseudomonadota</taxon>
        <taxon>Gammaproteobacteria</taxon>
        <taxon>sulfur-oxidizing symbionts</taxon>
    </lineage>
</organism>
<dbReference type="Pfam" id="PF25954">
    <property type="entry name" value="Beta-barrel_RND_2"/>
    <property type="match status" value="1"/>
</dbReference>
<dbReference type="Proteomes" id="UP000030856">
    <property type="component" value="Unassembled WGS sequence"/>
</dbReference>
<dbReference type="Proteomes" id="UP000190962">
    <property type="component" value="Unassembled WGS sequence"/>
</dbReference>
<dbReference type="Pfam" id="PF25967">
    <property type="entry name" value="RND-MFP_C"/>
    <property type="match status" value="1"/>
</dbReference>
<comment type="caution">
    <text evidence="6">The sequence shown here is derived from an EMBL/GenBank/DDBJ whole genome shotgun (WGS) entry which is preliminary data.</text>
</comment>
<dbReference type="eggNOG" id="COG0845">
    <property type="taxonomic scope" value="Bacteria"/>
</dbReference>
<evidence type="ECO:0000256" key="2">
    <source>
        <dbReference type="SAM" id="Coils"/>
    </source>
</evidence>
<dbReference type="PANTHER" id="PTHR30469:SF11">
    <property type="entry name" value="BLL4320 PROTEIN"/>
    <property type="match status" value="1"/>
</dbReference>
<dbReference type="FunFam" id="2.40.30.170:FF:000010">
    <property type="entry name" value="Efflux RND transporter periplasmic adaptor subunit"/>
    <property type="match status" value="1"/>
</dbReference>
<dbReference type="SUPFAM" id="SSF111369">
    <property type="entry name" value="HlyD-like secretion proteins"/>
    <property type="match status" value="1"/>
</dbReference>
<protein>
    <submittedName>
        <fullName evidence="6">Multidrug efflux pump AcrAB, subunit A1</fullName>
    </submittedName>
</protein>
<evidence type="ECO:0000256" key="1">
    <source>
        <dbReference type="ARBA" id="ARBA00009477"/>
    </source>
</evidence>
<sequence length="364" mass="39892">MIKRSFIFVFVLLLILAGMGFIKYQQIQEGMAAMASSAPPPAAVETTVAQTLQWQPRISAVGTLTAREGIDIRNEVEGVVEKIHIESGQSVNKGDMLASLNDDVELADLASFMAQEELAISVFERNQRMWAKKTISETDYDNASSNLKIAKANVKQTEARIAKKALRAPFDGVLGIKHVNTGQYVAPGTMLVSLQDYSLLYIDFSVPEKYLPDIKSGQQVEVRVSAYPESMFTGSVQAIDVVVDETTRNINVRAQLPNDENLLRPGMYAEISLILDKPTDRIVVPATSIVFSSFGDALFVVQKNDEGADIAQRVQVTTGEQRGDLVVIAEGLKGGEQVVQAGVNKLRNQMPVTVSEQQRLMQAE</sequence>
<feature type="coiled-coil region" evidence="2">
    <location>
        <begin position="140"/>
        <end position="167"/>
    </location>
</feature>
<dbReference type="OrthoDB" id="9783047at2"/>
<reference evidence="7 9" key="2">
    <citation type="submission" date="2016-11" db="EMBL/GenBank/DDBJ databases">
        <title>Mixed transmission modes and dynamic genome evolution in an obligate animal-bacterial symbiosis.</title>
        <authorList>
            <person name="Russell S.L."/>
            <person name="Corbett-Detig R.B."/>
            <person name="Cavanaugh C.M."/>
        </authorList>
    </citation>
    <scope>NUCLEOTIDE SEQUENCE [LARGE SCALE GENOMIC DNA]</scope>
    <source>
        <strain evidence="7">MA-KB16</strain>
    </source>
</reference>
<dbReference type="InterPro" id="IPR006143">
    <property type="entry name" value="RND_pump_MFP"/>
</dbReference>
<keyword evidence="8" id="KW-1185">Reference proteome</keyword>
<evidence type="ECO:0000259" key="4">
    <source>
        <dbReference type="Pfam" id="PF25967"/>
    </source>
</evidence>
<dbReference type="EMBL" id="MPNX01000018">
    <property type="protein sequence ID" value="OOY34282.1"/>
    <property type="molecule type" value="Genomic_DNA"/>
</dbReference>
<evidence type="ECO:0000313" key="6">
    <source>
        <dbReference type="EMBL" id="KHF25009.1"/>
    </source>
</evidence>
<dbReference type="Gene3D" id="2.40.30.170">
    <property type="match status" value="1"/>
</dbReference>
<dbReference type="GO" id="GO:1990281">
    <property type="term" value="C:efflux pump complex"/>
    <property type="evidence" value="ECO:0007669"/>
    <property type="project" value="TreeGrafter"/>
</dbReference>
<feature type="domain" description="Multidrug resistance protein MdtA-like C-terminal permuted SH3" evidence="4">
    <location>
        <begin position="282"/>
        <end position="343"/>
    </location>
</feature>
<dbReference type="GO" id="GO:0015562">
    <property type="term" value="F:efflux transmembrane transporter activity"/>
    <property type="evidence" value="ECO:0007669"/>
    <property type="project" value="TreeGrafter"/>
</dbReference>
<feature type="domain" description="CzcB-like barrel-sandwich hybrid" evidence="5">
    <location>
        <begin position="72"/>
        <end position="194"/>
    </location>
</feature>
<dbReference type="InterPro" id="IPR058647">
    <property type="entry name" value="BSH_CzcB-like"/>
</dbReference>
<evidence type="ECO:0000313" key="7">
    <source>
        <dbReference type="EMBL" id="OOY34282.1"/>
    </source>
</evidence>
<accession>A0A0B0HAW9</accession>
<keyword evidence="2" id="KW-0175">Coiled coil</keyword>
<reference evidence="6 8" key="1">
    <citation type="journal article" date="2014" name="BMC Genomics">
        <title>The genome of the intracellular bacterium of the coastal bivalve, Solemya velum: a blueprint for thriving in and out of symbiosis.</title>
        <authorList>
            <person name="Dmytrenko O."/>
            <person name="Russell S.L."/>
            <person name="Loo W.T."/>
            <person name="Fontanez K.M."/>
            <person name="Liao L."/>
            <person name="Roeselers G."/>
            <person name="Sharma R."/>
            <person name="Stewart F.J."/>
            <person name="Newton I.L."/>
            <person name="Woyke T."/>
            <person name="Wu D."/>
            <person name="Lang J.M."/>
            <person name="Eisen J.A."/>
            <person name="Cavanaugh C.M."/>
        </authorList>
    </citation>
    <scope>NUCLEOTIDE SEQUENCE [LARGE SCALE GENOMIC DNA]</scope>
    <source>
        <strain evidence="6 8">WH</strain>
    </source>
</reference>
<dbReference type="RefSeq" id="WP_043117235.1">
    <property type="nucleotide sequence ID" value="NZ_JRAA01000002.1"/>
</dbReference>
<feature type="domain" description="CusB-like beta-barrel" evidence="3">
    <location>
        <begin position="202"/>
        <end position="273"/>
    </location>
</feature>
<dbReference type="Gene3D" id="1.10.287.470">
    <property type="entry name" value="Helix hairpin bin"/>
    <property type="match status" value="1"/>
</dbReference>
<evidence type="ECO:0000313" key="8">
    <source>
        <dbReference type="Proteomes" id="UP000030856"/>
    </source>
</evidence>
<dbReference type="PANTHER" id="PTHR30469">
    <property type="entry name" value="MULTIDRUG RESISTANCE PROTEIN MDTA"/>
    <property type="match status" value="1"/>
</dbReference>
<dbReference type="NCBIfam" id="TIGR01730">
    <property type="entry name" value="RND_mfp"/>
    <property type="match status" value="1"/>
</dbReference>
<gene>
    <name evidence="6" type="primary">acrA1</name>
    <name evidence="7" type="ORF">BOV88_10975</name>
    <name evidence="6" type="ORF">JV46_09130</name>
</gene>
<dbReference type="STRING" id="2340.JV46_09130"/>
<dbReference type="InterPro" id="IPR058792">
    <property type="entry name" value="Beta-barrel_RND_2"/>
</dbReference>
<dbReference type="Gene3D" id="2.40.50.100">
    <property type="match status" value="1"/>
</dbReference>
<evidence type="ECO:0000259" key="3">
    <source>
        <dbReference type="Pfam" id="PF25954"/>
    </source>
</evidence>